<keyword evidence="1" id="KW-0472">Membrane</keyword>
<dbReference type="AlphaFoldDB" id="A0A1H3SHV3"/>
<evidence type="ECO:0000256" key="1">
    <source>
        <dbReference type="SAM" id="Phobius"/>
    </source>
</evidence>
<accession>A0A1H3SHV3</accession>
<protein>
    <submittedName>
        <fullName evidence="2">Uncharacterized protein</fullName>
    </submittedName>
</protein>
<evidence type="ECO:0000313" key="3">
    <source>
        <dbReference type="Proteomes" id="UP000198935"/>
    </source>
</evidence>
<feature type="transmembrane region" description="Helical" evidence="1">
    <location>
        <begin position="6"/>
        <end position="24"/>
    </location>
</feature>
<dbReference type="EMBL" id="FNPI01000011">
    <property type="protein sequence ID" value="SDZ37307.1"/>
    <property type="molecule type" value="Genomic_DNA"/>
</dbReference>
<feature type="transmembrane region" description="Helical" evidence="1">
    <location>
        <begin position="45"/>
        <end position="66"/>
    </location>
</feature>
<proteinExistence type="predicted"/>
<keyword evidence="1" id="KW-1133">Transmembrane helix</keyword>
<evidence type="ECO:0000313" key="2">
    <source>
        <dbReference type="EMBL" id="SDZ37307.1"/>
    </source>
</evidence>
<feature type="transmembrane region" description="Helical" evidence="1">
    <location>
        <begin position="72"/>
        <end position="90"/>
    </location>
</feature>
<sequence>MGLIELGGLVLFGGIAVVASYQRLNTHFSKKGKSYYWHADWFNPLLLITVSFILFTLLSYLVNFWFFLGIHFSFWIILIVSPIITVIKAVSFCKMSSRLIIVLFSQTKY</sequence>
<dbReference type="Proteomes" id="UP000198935">
    <property type="component" value="Unassembled WGS sequence"/>
</dbReference>
<keyword evidence="3" id="KW-1185">Reference proteome</keyword>
<name>A0A1H3SHV3_9BACI</name>
<keyword evidence="1" id="KW-0812">Transmembrane</keyword>
<organism evidence="2 3">
    <name type="scientific">Evansella caseinilytica</name>
    <dbReference type="NCBI Taxonomy" id="1503961"/>
    <lineage>
        <taxon>Bacteria</taxon>
        <taxon>Bacillati</taxon>
        <taxon>Bacillota</taxon>
        <taxon>Bacilli</taxon>
        <taxon>Bacillales</taxon>
        <taxon>Bacillaceae</taxon>
        <taxon>Evansella</taxon>
    </lineage>
</organism>
<reference evidence="3" key="1">
    <citation type="submission" date="2016-10" db="EMBL/GenBank/DDBJ databases">
        <authorList>
            <person name="Varghese N."/>
            <person name="Submissions S."/>
        </authorList>
    </citation>
    <scope>NUCLEOTIDE SEQUENCE [LARGE SCALE GENOMIC DNA]</scope>
    <source>
        <strain evidence="3">SP</strain>
    </source>
</reference>
<gene>
    <name evidence="2" type="ORF">SAMN05421736_1113</name>
</gene>